<dbReference type="OrthoDB" id="10252707at2759"/>
<evidence type="ECO:0000313" key="6">
    <source>
        <dbReference type="Proteomes" id="UP000094801"/>
    </source>
</evidence>
<dbReference type="GO" id="GO:0000184">
    <property type="term" value="P:nuclear-transcribed mRNA catabolic process, nonsense-mediated decay"/>
    <property type="evidence" value="ECO:0007669"/>
    <property type="project" value="TreeGrafter"/>
</dbReference>
<evidence type="ECO:0000256" key="2">
    <source>
        <dbReference type="SAM" id="MobiDB-lite"/>
    </source>
</evidence>
<dbReference type="STRING" id="983967.A0A1E4SYQ3"/>
<dbReference type="AlphaFoldDB" id="A0A1E4SYQ3"/>
<dbReference type="PANTHER" id="PTHR12412:SF2">
    <property type="entry name" value="NUCLEAR CAP-BINDING PROTEIN SUBUNIT 1"/>
    <property type="match status" value="1"/>
</dbReference>
<feature type="domain" description="MIF4G-like type 1" evidence="3">
    <location>
        <begin position="398"/>
        <end position="648"/>
    </location>
</feature>
<feature type="coiled-coil region" evidence="1">
    <location>
        <begin position="732"/>
        <end position="759"/>
    </location>
</feature>
<dbReference type="GO" id="GO:0005846">
    <property type="term" value="C:nuclear cap binding complex"/>
    <property type="evidence" value="ECO:0007669"/>
    <property type="project" value="InterPro"/>
</dbReference>
<dbReference type="Gene3D" id="1.25.40.180">
    <property type="match status" value="3"/>
</dbReference>
<reference evidence="6" key="1">
    <citation type="submission" date="2016-04" db="EMBL/GenBank/DDBJ databases">
        <title>Comparative genomics of biotechnologically important yeasts.</title>
        <authorList>
            <consortium name="DOE Joint Genome Institute"/>
            <person name="Riley R."/>
            <person name="Haridas S."/>
            <person name="Wolfe K.H."/>
            <person name="Lopes M.R."/>
            <person name="Hittinger C.T."/>
            <person name="Goker M."/>
            <person name="Salamov A."/>
            <person name="Wisecaver J."/>
            <person name="Long T.M."/>
            <person name="Aerts A.L."/>
            <person name="Barry K."/>
            <person name="Choi C."/>
            <person name="Clum A."/>
            <person name="Coughlan A.Y."/>
            <person name="Deshpande S."/>
            <person name="Douglass A.P."/>
            <person name="Hanson S.J."/>
            <person name="Klenk H.-P."/>
            <person name="Labutti K."/>
            <person name="Lapidus A."/>
            <person name="Lindquist E."/>
            <person name="Lipzen A."/>
            <person name="Meier-Kolthoff J.P."/>
            <person name="Ohm R.A."/>
            <person name="Otillar R.P."/>
            <person name="Pangilinan J."/>
            <person name="Peng Y."/>
            <person name="Rokas A."/>
            <person name="Rosa C.A."/>
            <person name="Scheuner C."/>
            <person name="Sibirny A.A."/>
            <person name="Slot J.C."/>
            <person name="Stielow J.B."/>
            <person name="Sun H."/>
            <person name="Kurtzman C.P."/>
            <person name="Blackwell M."/>
            <person name="Grigoriev I.V."/>
            <person name="Jeffries T.W."/>
        </authorList>
    </citation>
    <scope>NUCLEOTIDE SEQUENCE [LARGE SCALE GENOMIC DNA]</scope>
    <source>
        <strain evidence="6">NRRL YB-2248</strain>
    </source>
</reference>
<dbReference type="GO" id="GO:0003729">
    <property type="term" value="F:mRNA binding"/>
    <property type="evidence" value="ECO:0007669"/>
    <property type="project" value="TreeGrafter"/>
</dbReference>
<accession>A0A1E4SYQ3</accession>
<dbReference type="SUPFAM" id="SSF48371">
    <property type="entry name" value="ARM repeat"/>
    <property type="match status" value="2"/>
</dbReference>
<feature type="compositionally biased region" description="Low complexity" evidence="2">
    <location>
        <begin position="34"/>
        <end position="47"/>
    </location>
</feature>
<evidence type="ECO:0000256" key="1">
    <source>
        <dbReference type="SAM" id="Coils"/>
    </source>
</evidence>
<organism evidence="5 6">
    <name type="scientific">[Candida] arabinofermentans NRRL YB-2248</name>
    <dbReference type="NCBI Taxonomy" id="983967"/>
    <lineage>
        <taxon>Eukaryota</taxon>
        <taxon>Fungi</taxon>
        <taxon>Dikarya</taxon>
        <taxon>Ascomycota</taxon>
        <taxon>Saccharomycotina</taxon>
        <taxon>Pichiomycetes</taxon>
        <taxon>Pichiales</taxon>
        <taxon>Pichiaceae</taxon>
        <taxon>Ogataea</taxon>
        <taxon>Ogataea/Candida clade</taxon>
    </lineage>
</organism>
<dbReference type="Pfam" id="PF09088">
    <property type="entry name" value="MIF4G_like"/>
    <property type="match status" value="1"/>
</dbReference>
<dbReference type="GO" id="GO:0005634">
    <property type="term" value="C:nucleus"/>
    <property type="evidence" value="ECO:0007669"/>
    <property type="project" value="TreeGrafter"/>
</dbReference>
<protein>
    <recommendedName>
        <fullName evidence="7">MIF4G domain-containing protein</fullName>
    </recommendedName>
</protein>
<dbReference type="EMBL" id="KV453856">
    <property type="protein sequence ID" value="ODV84610.1"/>
    <property type="molecule type" value="Genomic_DNA"/>
</dbReference>
<dbReference type="PANTHER" id="PTHR12412">
    <property type="entry name" value="CAP BINDING PROTEIN"/>
    <property type="match status" value="1"/>
</dbReference>
<feature type="domain" description="MIF4G-like type 2" evidence="4">
    <location>
        <begin position="713"/>
        <end position="966"/>
    </location>
</feature>
<dbReference type="InterPro" id="IPR015174">
    <property type="entry name" value="MIF4G-like_typ-2"/>
</dbReference>
<dbReference type="Pfam" id="PF09090">
    <property type="entry name" value="MIF4G_like_2"/>
    <property type="match status" value="1"/>
</dbReference>
<proteinExistence type="predicted"/>
<evidence type="ECO:0000259" key="3">
    <source>
        <dbReference type="Pfam" id="PF09088"/>
    </source>
</evidence>
<keyword evidence="1" id="KW-0175">Coiled coil</keyword>
<evidence type="ECO:0008006" key="7">
    <source>
        <dbReference type="Google" id="ProtNLM"/>
    </source>
</evidence>
<feature type="compositionally biased region" description="Polar residues" evidence="2">
    <location>
        <begin position="48"/>
        <end position="58"/>
    </location>
</feature>
<dbReference type="Proteomes" id="UP000094801">
    <property type="component" value="Unassembled WGS sequence"/>
</dbReference>
<keyword evidence="6" id="KW-1185">Reference proteome</keyword>
<sequence>MSEDNYTRKRRASVSDGEDDNYEPSLGPNHKNQNTGATTTTTGNTNAEHSTGGWNSNVKRVRRTYLPQQVESTKLLIQQISTIGEHPLELKAQLEHLSHAIVNHLNNYAIGKEEADGDVKTWVGDYLYGLIVEQPHKLRIVASLIELISVIDDESFVGWFVEYLGFKLQELLDGVSKVKNGDGDDNDAEEISGECGWVTRVKQIVRFLISISGVIASGLDKSIDVVNEFLKLAVELQHGTEVRTPLAELLYVDMVLSIPFIYATIRDLNQNDGDRDQCEKLLETARGFEIRCEKGNPLLMHFGAGDSKPYQSKLLIDLILPSVVNITDDELDLFVPYRSLIKDQLPDMEPKVQLPYIKFPEVSALKQVILSGSVDSLFTYQRYVLELFQDVGGLKTVPEPSSYVSLLLRDILQDLIQSMEFNRVTVAKQLLSMNIFFNEFKFAKWNSSLDKLSVIDDLSTGGLDLLEKLQSDSGLADSEMKQTMIKYAESIQAEFKSGYKSTFKMEHIIVNVIFELMLCFNDNKIPNVYYETLLTDICARDYINLKKISETISVDSGNVNFAKTLENVIRFLFDNVVSLDYDLSCRIVDFMLVQLSNFGFEWNWNSWDESTKQLEMIKYHPKIRFIRWIIGKLIRVSNPRVVMASLPESMYHYLNLELMDQKQVHDYDSKFFGEKLASDWDSLNDPKNWLIKVEEIRPDAGNAEIYGVVDQYHFNDVDHGLNEYCHLMYENIQEGGENLKEFQDLVKDLKEKYEGEKETPFERYLVTLVVQSTCIIGSRSLSVIEGGALELCNDKLKLVLGMRLDDEGEEIDYSLFEGESDLKERQKWLIGGVLRLWNREPRVGYLVLEKFMNRGFVTAELILESLFENSDNLVIVNELYGVELFDRLVSEFGWSILRLFVELSSKEIDSLTEKLNSDSNNVWQEIYSEEFEKMSEVSDNEGGKETELKWGLRSLVELTKSKLRQFHELINLEEIEDTLEKIGSKVTVSDLLKDLKQL</sequence>
<dbReference type="InterPro" id="IPR016024">
    <property type="entry name" value="ARM-type_fold"/>
</dbReference>
<evidence type="ECO:0000259" key="4">
    <source>
        <dbReference type="Pfam" id="PF09090"/>
    </source>
</evidence>
<dbReference type="GO" id="GO:0000339">
    <property type="term" value="F:RNA cap binding"/>
    <property type="evidence" value="ECO:0007669"/>
    <property type="project" value="InterPro"/>
</dbReference>
<name>A0A1E4SYQ3_9ASCO</name>
<feature type="region of interest" description="Disordered" evidence="2">
    <location>
        <begin position="1"/>
        <end position="58"/>
    </location>
</feature>
<gene>
    <name evidence="5" type="ORF">CANARDRAFT_8592</name>
</gene>
<dbReference type="InterPro" id="IPR015172">
    <property type="entry name" value="MIF4G-like_typ-1"/>
</dbReference>
<dbReference type="InterPro" id="IPR027159">
    <property type="entry name" value="CBP80"/>
</dbReference>
<evidence type="ECO:0000313" key="5">
    <source>
        <dbReference type="EMBL" id="ODV84610.1"/>
    </source>
</evidence>
<dbReference type="GO" id="GO:0006406">
    <property type="term" value="P:mRNA export from nucleus"/>
    <property type="evidence" value="ECO:0007669"/>
    <property type="project" value="InterPro"/>
</dbReference>